<evidence type="ECO:0000313" key="2">
    <source>
        <dbReference type="Proteomes" id="UP000039865"/>
    </source>
</evidence>
<organism evidence="1 2">
    <name type="scientific">Stylonychia lemnae</name>
    <name type="common">Ciliate</name>
    <dbReference type="NCBI Taxonomy" id="5949"/>
    <lineage>
        <taxon>Eukaryota</taxon>
        <taxon>Sar</taxon>
        <taxon>Alveolata</taxon>
        <taxon>Ciliophora</taxon>
        <taxon>Intramacronucleata</taxon>
        <taxon>Spirotrichea</taxon>
        <taxon>Stichotrichia</taxon>
        <taxon>Sporadotrichida</taxon>
        <taxon>Oxytrichidae</taxon>
        <taxon>Stylonychinae</taxon>
        <taxon>Stylonychia</taxon>
    </lineage>
</organism>
<accession>A0A078BBL6</accession>
<dbReference type="OrthoDB" id="10488737at2759"/>
<protein>
    <submittedName>
        <fullName evidence="1">Uncharacterized protein</fullName>
    </submittedName>
</protein>
<reference evidence="1 2" key="1">
    <citation type="submission" date="2014-06" db="EMBL/GenBank/DDBJ databases">
        <authorList>
            <person name="Swart Estienne"/>
        </authorList>
    </citation>
    <scope>NUCLEOTIDE SEQUENCE [LARGE SCALE GENOMIC DNA]</scope>
    <source>
        <strain evidence="1 2">130c</strain>
    </source>
</reference>
<dbReference type="AlphaFoldDB" id="A0A078BBL6"/>
<dbReference type="EMBL" id="CCKQ01018951">
    <property type="protein sequence ID" value="CDW90958.1"/>
    <property type="molecule type" value="Genomic_DNA"/>
</dbReference>
<dbReference type="Proteomes" id="UP000039865">
    <property type="component" value="Unassembled WGS sequence"/>
</dbReference>
<keyword evidence="2" id="KW-1185">Reference proteome</keyword>
<proteinExistence type="predicted"/>
<dbReference type="InParanoid" id="A0A078BBL6"/>
<sequence length="271" mass="32342">MFAGRIGAIVMSRKRHGERRRRPSEEEIDLLKTCDRMNHLFQSNQLDRVIEDLDIKENSTAKLRFHSVIIYQSCRCEFSTNSQYQKSLKIIKMTEEFWQEDKKKQESNPFNVNPIMQQTYKDARSIASDKHPKALYAECLKQSTYWTHYAASPRVSIDDMAMMLCRDLGCEVNYCGLVKKSYPMEWEGSSDCIDEIKQFNDCMTRERRRYAWLDEKPPMFDYIQNRLAEKRKEKKFAIIFKPDELEAIEKLREEDRLQMEKEKMKNQPLIS</sequence>
<name>A0A078BBL6_STYLE</name>
<gene>
    <name evidence="1" type="primary">Contig7923.g8457</name>
    <name evidence="1" type="ORF">STYLEM_20106</name>
</gene>
<evidence type="ECO:0000313" key="1">
    <source>
        <dbReference type="EMBL" id="CDW90958.1"/>
    </source>
</evidence>